<evidence type="ECO:0000256" key="1">
    <source>
        <dbReference type="SAM" id="Phobius"/>
    </source>
</evidence>
<dbReference type="EMBL" id="AJIX01000009">
    <property type="protein sequence ID" value="KGR16596.1"/>
    <property type="molecule type" value="Genomic_DNA"/>
</dbReference>
<protein>
    <submittedName>
        <fullName evidence="2">Uncharacterized protein</fullName>
    </submittedName>
</protein>
<keyword evidence="1" id="KW-0472">Membrane</keyword>
<accession>A0AB34PYB1</accession>
<gene>
    <name evidence="2" type="ORF">MG3_01325</name>
</gene>
<organism evidence="2 3">
    <name type="scientific">Candida albicans P78048</name>
    <dbReference type="NCBI Taxonomy" id="1094989"/>
    <lineage>
        <taxon>Eukaryota</taxon>
        <taxon>Fungi</taxon>
        <taxon>Dikarya</taxon>
        <taxon>Ascomycota</taxon>
        <taxon>Saccharomycotina</taxon>
        <taxon>Pichiomycetes</taxon>
        <taxon>Debaryomycetaceae</taxon>
        <taxon>Candida/Lodderomyces clade</taxon>
        <taxon>Candida</taxon>
    </lineage>
</organism>
<dbReference type="Proteomes" id="UP000030161">
    <property type="component" value="Unassembled WGS sequence"/>
</dbReference>
<sequence>MSQLSRKTKDLGSSFDPFIISTHTFVLKAIKWRHSFLHQGFLSIYRSCFFLCHVVALSNQCTFRRHPHALSPLFLLRFMISKTSGSVKRAMSQLNWGYYFLGYYHSSLILNCGYCFVIAIVS</sequence>
<evidence type="ECO:0000313" key="2">
    <source>
        <dbReference type="EMBL" id="KGR16596.1"/>
    </source>
</evidence>
<keyword evidence="1" id="KW-0812">Transmembrane</keyword>
<reference evidence="2 3" key="1">
    <citation type="submission" date="2013-12" db="EMBL/GenBank/DDBJ databases">
        <title>The Genome Sequence of Candida albicans P78048.</title>
        <authorList>
            <consortium name="The Broad Institute Genome Sequencing Platform"/>
            <consortium name="The Broad Institute Genome Sequencing Center for Infectious Disease"/>
            <person name="Cuomo C."/>
            <person name="Bennett R."/>
            <person name="Hirakawa M."/>
            <person name="Noverr M."/>
            <person name="Mitchell A."/>
            <person name="Young S.K."/>
            <person name="Zeng Q."/>
            <person name="Gargeya S."/>
            <person name="Fitzgerald M."/>
            <person name="Abouelleil A."/>
            <person name="Alvarado L."/>
            <person name="Berlin A.M."/>
            <person name="Chapman S.B."/>
            <person name="Dewar J."/>
            <person name="Goldberg J."/>
            <person name="Griggs A."/>
            <person name="Gujja S."/>
            <person name="Hansen M."/>
            <person name="Howarth C."/>
            <person name="Imamovic A."/>
            <person name="Larimer J."/>
            <person name="McCowan C."/>
            <person name="Murphy C."/>
            <person name="Pearson M."/>
            <person name="Priest M."/>
            <person name="Roberts A."/>
            <person name="Saif S."/>
            <person name="Shea T."/>
            <person name="Sykes S."/>
            <person name="Wortman J."/>
            <person name="Nusbaum C."/>
            <person name="Birren B."/>
        </authorList>
    </citation>
    <scope>NUCLEOTIDE SEQUENCE [LARGE SCALE GENOMIC DNA]</scope>
    <source>
        <strain evidence="2 3">P78048</strain>
    </source>
</reference>
<feature type="transmembrane region" description="Helical" evidence="1">
    <location>
        <begin position="98"/>
        <end position="121"/>
    </location>
</feature>
<dbReference type="AlphaFoldDB" id="A0AB34PYB1"/>
<keyword evidence="1" id="KW-1133">Transmembrane helix</keyword>
<evidence type="ECO:0000313" key="3">
    <source>
        <dbReference type="Proteomes" id="UP000030161"/>
    </source>
</evidence>
<proteinExistence type="predicted"/>
<comment type="caution">
    <text evidence="2">The sequence shown here is derived from an EMBL/GenBank/DDBJ whole genome shotgun (WGS) entry which is preliminary data.</text>
</comment>
<name>A0AB34PYB1_CANAX</name>